<keyword evidence="2" id="KW-0238">DNA-binding</keyword>
<dbReference type="Proteomes" id="UP000036780">
    <property type="component" value="Unassembled WGS sequence"/>
</dbReference>
<dbReference type="Pfam" id="PF12833">
    <property type="entry name" value="HTH_18"/>
    <property type="match status" value="1"/>
</dbReference>
<dbReference type="InterPro" id="IPR011006">
    <property type="entry name" value="CheY-like_superfamily"/>
</dbReference>
<proteinExistence type="predicted"/>
<evidence type="ECO:0000256" key="4">
    <source>
        <dbReference type="PROSITE-ProRule" id="PRU00169"/>
    </source>
</evidence>
<name>A0A0L0QKX6_VIRPA</name>
<dbReference type="PROSITE" id="PS50110">
    <property type="entry name" value="RESPONSE_REGULATORY"/>
    <property type="match status" value="1"/>
</dbReference>
<dbReference type="EMBL" id="LGTO01000007">
    <property type="protein sequence ID" value="KNE18918.1"/>
    <property type="molecule type" value="Genomic_DNA"/>
</dbReference>
<dbReference type="PROSITE" id="PS01124">
    <property type="entry name" value="HTH_ARAC_FAMILY_2"/>
    <property type="match status" value="1"/>
</dbReference>
<dbReference type="PANTHER" id="PTHR43280:SF28">
    <property type="entry name" value="HTH-TYPE TRANSCRIPTIONAL ACTIVATOR RHAS"/>
    <property type="match status" value="1"/>
</dbReference>
<dbReference type="SMART" id="SM00342">
    <property type="entry name" value="HTH_ARAC"/>
    <property type="match status" value="1"/>
</dbReference>
<gene>
    <name evidence="5" type="ORF">AFK71_10060</name>
</gene>
<evidence type="ECO:0000256" key="2">
    <source>
        <dbReference type="ARBA" id="ARBA00023125"/>
    </source>
</evidence>
<dbReference type="Pfam" id="PF00072">
    <property type="entry name" value="Response_reg"/>
    <property type="match status" value="1"/>
</dbReference>
<keyword evidence="6" id="KW-1185">Reference proteome</keyword>
<dbReference type="Gene3D" id="1.10.10.60">
    <property type="entry name" value="Homeodomain-like"/>
    <property type="match status" value="2"/>
</dbReference>
<evidence type="ECO:0008006" key="7">
    <source>
        <dbReference type="Google" id="ProtNLM"/>
    </source>
</evidence>
<dbReference type="PATRIC" id="fig|1473.5.peg.509"/>
<dbReference type="SUPFAM" id="SSF52172">
    <property type="entry name" value="CheY-like"/>
    <property type="match status" value="1"/>
</dbReference>
<reference evidence="6" key="1">
    <citation type="submission" date="2015-07" db="EMBL/GenBank/DDBJ databases">
        <title>Fjat-10053 dsm26.</title>
        <authorList>
            <person name="Liu B."/>
            <person name="Wang J."/>
            <person name="Zhu Y."/>
            <person name="Liu G."/>
            <person name="Chen Q."/>
            <person name="Chen Z."/>
            <person name="Lan J."/>
            <person name="Che J."/>
            <person name="Ge C."/>
            <person name="Shi H."/>
            <person name="Pan Z."/>
            <person name="Liu X."/>
        </authorList>
    </citation>
    <scope>NUCLEOTIDE SEQUENCE [LARGE SCALE GENOMIC DNA]</scope>
    <source>
        <strain evidence="6">DSM 26</strain>
    </source>
</reference>
<evidence type="ECO:0000313" key="5">
    <source>
        <dbReference type="EMBL" id="KNE18918.1"/>
    </source>
</evidence>
<dbReference type="AlphaFoldDB" id="A0A0L0QKX6"/>
<dbReference type="GeneID" id="66871902"/>
<dbReference type="RefSeq" id="WP_050351413.1">
    <property type="nucleotide sequence ID" value="NZ_BOSN01000003.1"/>
</dbReference>
<evidence type="ECO:0000313" key="6">
    <source>
        <dbReference type="Proteomes" id="UP000036780"/>
    </source>
</evidence>
<dbReference type="SUPFAM" id="SSF46689">
    <property type="entry name" value="Homeodomain-like"/>
    <property type="match status" value="2"/>
</dbReference>
<dbReference type="InterPro" id="IPR001789">
    <property type="entry name" value="Sig_transdc_resp-reg_receiver"/>
</dbReference>
<accession>A0A0L0QKX6</accession>
<evidence type="ECO:0000256" key="3">
    <source>
        <dbReference type="ARBA" id="ARBA00023163"/>
    </source>
</evidence>
<dbReference type="PANTHER" id="PTHR43280">
    <property type="entry name" value="ARAC-FAMILY TRANSCRIPTIONAL REGULATOR"/>
    <property type="match status" value="1"/>
</dbReference>
<dbReference type="InterPro" id="IPR018062">
    <property type="entry name" value="HTH_AraC-typ_CS"/>
</dbReference>
<dbReference type="GO" id="GO:0000160">
    <property type="term" value="P:phosphorelay signal transduction system"/>
    <property type="evidence" value="ECO:0007669"/>
    <property type="project" value="InterPro"/>
</dbReference>
<comment type="caution">
    <text evidence="5">The sequence shown here is derived from an EMBL/GenBank/DDBJ whole genome shotgun (WGS) entry which is preliminary data.</text>
</comment>
<evidence type="ECO:0000256" key="1">
    <source>
        <dbReference type="ARBA" id="ARBA00023015"/>
    </source>
</evidence>
<dbReference type="Gene3D" id="3.40.50.2300">
    <property type="match status" value="1"/>
</dbReference>
<feature type="modified residue" description="4-aspartylphosphate" evidence="4">
    <location>
        <position position="56"/>
    </location>
</feature>
<organism evidence="5 6">
    <name type="scientific">Virgibacillus pantothenticus</name>
    <dbReference type="NCBI Taxonomy" id="1473"/>
    <lineage>
        <taxon>Bacteria</taxon>
        <taxon>Bacillati</taxon>
        <taxon>Bacillota</taxon>
        <taxon>Bacilli</taxon>
        <taxon>Bacillales</taxon>
        <taxon>Bacillaceae</taxon>
        <taxon>Virgibacillus</taxon>
    </lineage>
</organism>
<dbReference type="OrthoDB" id="342399at2"/>
<dbReference type="InterPro" id="IPR009057">
    <property type="entry name" value="Homeodomain-like_sf"/>
</dbReference>
<dbReference type="PROSITE" id="PS00041">
    <property type="entry name" value="HTH_ARAC_FAMILY_1"/>
    <property type="match status" value="1"/>
</dbReference>
<dbReference type="SMART" id="SM00448">
    <property type="entry name" value="REC"/>
    <property type="match status" value="1"/>
</dbReference>
<keyword evidence="1" id="KW-0805">Transcription regulation</keyword>
<dbReference type="GO" id="GO:0003700">
    <property type="term" value="F:DNA-binding transcription factor activity"/>
    <property type="evidence" value="ECO:0007669"/>
    <property type="project" value="InterPro"/>
</dbReference>
<dbReference type="GO" id="GO:0043565">
    <property type="term" value="F:sequence-specific DNA binding"/>
    <property type="evidence" value="ECO:0007669"/>
    <property type="project" value="InterPro"/>
</dbReference>
<dbReference type="InterPro" id="IPR018060">
    <property type="entry name" value="HTH_AraC"/>
</dbReference>
<keyword evidence="4" id="KW-0597">Phosphoprotein</keyword>
<protein>
    <recommendedName>
        <fullName evidence="7">AraC family transcriptional regulator</fullName>
    </recommendedName>
</protein>
<keyword evidence="3" id="KW-0804">Transcription</keyword>
<dbReference type="CDD" id="cd17536">
    <property type="entry name" value="REC_YesN-like"/>
    <property type="match status" value="1"/>
</dbReference>
<sequence>MTYKIMIVEDESLERKALKTIISRNFQTIDIIAEAENGNQAIEFAKIYKPDMMLLDIGIPEMNGLAVQKNIIEFLPSIQTIIITAYSSFTYAQEAISSHVNDYLLKPVRPSTLVNSIHNALMNIGEKKCIPCDILPEQLPENPIIQQAIALIKKNYMKDIRLDWIADNVHLNPQYLSRLFKRTMNASYSEFLTSIRLEKAIDLLLNSDYPIYRIANEVGFSDASYFCKVFVHYKKMSPHKFRTRTANRK</sequence>